<evidence type="ECO:0000256" key="3">
    <source>
        <dbReference type="ARBA" id="ARBA00022630"/>
    </source>
</evidence>
<keyword evidence="4" id="KW-0274">FAD</keyword>
<comment type="cofactor">
    <cofactor evidence="1">
        <name>FAD</name>
        <dbReference type="ChEBI" id="CHEBI:57692"/>
    </cofactor>
</comment>
<dbReference type="Gene3D" id="3.50.50.60">
    <property type="entry name" value="FAD/NAD(P)-binding domain"/>
    <property type="match status" value="1"/>
</dbReference>
<dbReference type="InterPro" id="IPR006076">
    <property type="entry name" value="FAD-dep_OxRdtase"/>
</dbReference>
<sequence>MSVSPDTSQRVVIVGGGAFGLSVALELSQRGYDNIVVLDRHVPPVPDGSSVDISRIIRFDYGDAVYAKLAKEAYDLWTSSPLYSQAFHSTPFALTAANPSGRAYVDKCTQSLDTLGLPWQSMQDAMDARRQFPALSGPLAQPDFHGYVNRQAGWADSQQAIALLRDRCLEAGVSFICGRRGTVTELMTESRSRKIHALRTLSNDVIPGDIFILAAGAWSSSLVPMYNTTLSTAQVLAFMKMNDVEMKRYEDLPIYMNFSSGFFCFPTHPQTGYLKFVIHGLGYTRTETESTNAGEREVSVAREQRPTSDSKSLSTPPWMPRNQRSNFAPEDGLQRLRAGVQEALPELASREFDLATTCWYTDTPTGDFIVDYHKDYANLFLATGGSGHAFKFLPVLGKYLADGFQRSLPTDMQEKWRFRWESAQNESAFRGDGSRGGPARREFTMQEKAKL</sequence>
<dbReference type="GO" id="GO:0050031">
    <property type="term" value="F:L-pipecolate oxidase activity"/>
    <property type="evidence" value="ECO:0007669"/>
    <property type="project" value="TreeGrafter"/>
</dbReference>
<dbReference type="AlphaFoldDB" id="A0A3M7BS68"/>
<feature type="region of interest" description="Disordered" evidence="6">
    <location>
        <begin position="425"/>
        <end position="451"/>
    </location>
</feature>
<keyword evidence="5" id="KW-0560">Oxidoreductase</keyword>
<evidence type="ECO:0000256" key="2">
    <source>
        <dbReference type="ARBA" id="ARBA00010989"/>
    </source>
</evidence>
<name>A0A3M7BS68_HORWE</name>
<evidence type="ECO:0000313" key="8">
    <source>
        <dbReference type="EMBL" id="RMY42653.1"/>
    </source>
</evidence>
<dbReference type="SUPFAM" id="SSF54373">
    <property type="entry name" value="FAD-linked reductases, C-terminal domain"/>
    <property type="match status" value="1"/>
</dbReference>
<dbReference type="InterPro" id="IPR036188">
    <property type="entry name" value="FAD/NAD-bd_sf"/>
</dbReference>
<comment type="similarity">
    <text evidence="2">Belongs to the MSOX/MTOX family.</text>
</comment>
<organism evidence="8 9">
    <name type="scientific">Hortaea werneckii</name>
    <name type="common">Black yeast</name>
    <name type="synonym">Cladosporium werneckii</name>
    <dbReference type="NCBI Taxonomy" id="91943"/>
    <lineage>
        <taxon>Eukaryota</taxon>
        <taxon>Fungi</taxon>
        <taxon>Dikarya</taxon>
        <taxon>Ascomycota</taxon>
        <taxon>Pezizomycotina</taxon>
        <taxon>Dothideomycetes</taxon>
        <taxon>Dothideomycetidae</taxon>
        <taxon>Mycosphaerellales</taxon>
        <taxon>Teratosphaeriaceae</taxon>
        <taxon>Hortaea</taxon>
    </lineage>
</organism>
<comment type="caution">
    <text evidence="8">The sequence shown here is derived from an EMBL/GenBank/DDBJ whole genome shotgun (WGS) entry which is preliminary data.</text>
</comment>
<dbReference type="Pfam" id="PF01266">
    <property type="entry name" value="DAO"/>
    <property type="match status" value="1"/>
</dbReference>
<feature type="domain" description="FAD dependent oxidoreductase" evidence="7">
    <location>
        <begin position="10"/>
        <end position="402"/>
    </location>
</feature>
<dbReference type="VEuPathDB" id="FungiDB:BTJ68_10753"/>
<feature type="compositionally biased region" description="Basic and acidic residues" evidence="6">
    <location>
        <begin position="294"/>
        <end position="308"/>
    </location>
</feature>
<evidence type="ECO:0000256" key="6">
    <source>
        <dbReference type="SAM" id="MobiDB-lite"/>
    </source>
</evidence>
<accession>A0A3M7BS68</accession>
<evidence type="ECO:0000256" key="4">
    <source>
        <dbReference type="ARBA" id="ARBA00022827"/>
    </source>
</evidence>
<dbReference type="InterPro" id="IPR045170">
    <property type="entry name" value="MTOX"/>
</dbReference>
<dbReference type="GO" id="GO:0050660">
    <property type="term" value="F:flavin adenine dinucleotide binding"/>
    <property type="evidence" value="ECO:0007669"/>
    <property type="project" value="InterPro"/>
</dbReference>
<evidence type="ECO:0000256" key="1">
    <source>
        <dbReference type="ARBA" id="ARBA00001974"/>
    </source>
</evidence>
<gene>
    <name evidence="8" type="ORF">D0865_11805</name>
</gene>
<dbReference type="PANTHER" id="PTHR10961:SF45">
    <property type="entry name" value="FAD DEPENDENT OXIDOREDUCTASE DOMAIN-CONTAINING PROTEIN-RELATED"/>
    <property type="match status" value="1"/>
</dbReference>
<evidence type="ECO:0000256" key="5">
    <source>
        <dbReference type="ARBA" id="ARBA00023002"/>
    </source>
</evidence>
<feature type="compositionally biased region" description="Basic and acidic residues" evidence="6">
    <location>
        <begin position="439"/>
        <end position="451"/>
    </location>
</feature>
<dbReference type="GO" id="GO:0004657">
    <property type="term" value="F:proline dehydrogenase activity"/>
    <property type="evidence" value="ECO:0007669"/>
    <property type="project" value="TreeGrafter"/>
</dbReference>
<feature type="region of interest" description="Disordered" evidence="6">
    <location>
        <begin position="287"/>
        <end position="326"/>
    </location>
</feature>
<protein>
    <recommendedName>
        <fullName evidence="7">FAD dependent oxidoreductase domain-containing protein</fullName>
    </recommendedName>
</protein>
<evidence type="ECO:0000259" key="7">
    <source>
        <dbReference type="Pfam" id="PF01266"/>
    </source>
</evidence>
<dbReference type="Gene3D" id="3.30.9.10">
    <property type="entry name" value="D-Amino Acid Oxidase, subunit A, domain 2"/>
    <property type="match status" value="1"/>
</dbReference>
<dbReference type="SUPFAM" id="SSF51905">
    <property type="entry name" value="FAD/NAD(P)-binding domain"/>
    <property type="match status" value="1"/>
</dbReference>
<dbReference type="GO" id="GO:0008115">
    <property type="term" value="F:sarcosine oxidase activity"/>
    <property type="evidence" value="ECO:0007669"/>
    <property type="project" value="TreeGrafter"/>
</dbReference>
<dbReference type="Proteomes" id="UP000270230">
    <property type="component" value="Unassembled WGS sequence"/>
</dbReference>
<dbReference type="EMBL" id="QWIN01001304">
    <property type="protein sequence ID" value="RMY42653.1"/>
    <property type="molecule type" value="Genomic_DNA"/>
</dbReference>
<evidence type="ECO:0000313" key="9">
    <source>
        <dbReference type="Proteomes" id="UP000270230"/>
    </source>
</evidence>
<keyword evidence="3" id="KW-0285">Flavoprotein</keyword>
<dbReference type="OrthoDB" id="2219495at2759"/>
<reference evidence="8 9" key="1">
    <citation type="journal article" date="2018" name="BMC Genomics">
        <title>Genomic evidence for intraspecific hybridization in a clonal and extremely halotolerant yeast.</title>
        <authorList>
            <person name="Gostincar C."/>
            <person name="Stajich J.E."/>
            <person name="Zupancic J."/>
            <person name="Zalar P."/>
            <person name="Gunde-Cimerman N."/>
        </authorList>
    </citation>
    <scope>NUCLEOTIDE SEQUENCE [LARGE SCALE GENOMIC DNA]</scope>
    <source>
        <strain evidence="8 9">EXF-151</strain>
    </source>
</reference>
<dbReference type="PANTHER" id="PTHR10961">
    <property type="entry name" value="PEROXISOMAL SARCOSINE OXIDASE"/>
    <property type="match status" value="1"/>
</dbReference>
<proteinExistence type="inferred from homology"/>